<evidence type="ECO:0000256" key="1">
    <source>
        <dbReference type="SAM" id="MobiDB-lite"/>
    </source>
</evidence>
<evidence type="ECO:0000313" key="2">
    <source>
        <dbReference type="EMBL" id="MPC63659.1"/>
    </source>
</evidence>
<organism evidence="2 3">
    <name type="scientific">Portunus trituberculatus</name>
    <name type="common">Swimming crab</name>
    <name type="synonym">Neptunus trituberculatus</name>
    <dbReference type="NCBI Taxonomy" id="210409"/>
    <lineage>
        <taxon>Eukaryota</taxon>
        <taxon>Metazoa</taxon>
        <taxon>Ecdysozoa</taxon>
        <taxon>Arthropoda</taxon>
        <taxon>Crustacea</taxon>
        <taxon>Multicrustacea</taxon>
        <taxon>Malacostraca</taxon>
        <taxon>Eumalacostraca</taxon>
        <taxon>Eucarida</taxon>
        <taxon>Decapoda</taxon>
        <taxon>Pleocyemata</taxon>
        <taxon>Brachyura</taxon>
        <taxon>Eubrachyura</taxon>
        <taxon>Portunoidea</taxon>
        <taxon>Portunidae</taxon>
        <taxon>Portuninae</taxon>
        <taxon>Portunus</taxon>
    </lineage>
</organism>
<feature type="compositionally biased region" description="Polar residues" evidence="1">
    <location>
        <begin position="46"/>
        <end position="64"/>
    </location>
</feature>
<protein>
    <submittedName>
        <fullName evidence="2">Uncharacterized protein</fullName>
    </submittedName>
</protein>
<comment type="caution">
    <text evidence="2">The sequence shown here is derived from an EMBL/GenBank/DDBJ whole genome shotgun (WGS) entry which is preliminary data.</text>
</comment>
<feature type="region of interest" description="Disordered" evidence="1">
    <location>
        <begin position="46"/>
        <end position="82"/>
    </location>
</feature>
<accession>A0A5B7H187</accession>
<gene>
    <name evidence="2" type="ORF">E2C01_057760</name>
</gene>
<keyword evidence="3" id="KW-1185">Reference proteome</keyword>
<dbReference type="Proteomes" id="UP000324222">
    <property type="component" value="Unassembled WGS sequence"/>
</dbReference>
<dbReference type="AlphaFoldDB" id="A0A5B7H187"/>
<dbReference type="EMBL" id="VSRR010021096">
    <property type="protein sequence ID" value="MPC63659.1"/>
    <property type="molecule type" value="Genomic_DNA"/>
</dbReference>
<proteinExistence type="predicted"/>
<name>A0A5B7H187_PORTR</name>
<evidence type="ECO:0000313" key="3">
    <source>
        <dbReference type="Proteomes" id="UP000324222"/>
    </source>
</evidence>
<feature type="compositionally biased region" description="Polar residues" evidence="1">
    <location>
        <begin position="72"/>
        <end position="82"/>
    </location>
</feature>
<reference evidence="2 3" key="1">
    <citation type="submission" date="2019-05" db="EMBL/GenBank/DDBJ databases">
        <title>Another draft genome of Portunus trituberculatus and its Hox gene families provides insights of decapod evolution.</title>
        <authorList>
            <person name="Jeong J.-H."/>
            <person name="Song I."/>
            <person name="Kim S."/>
            <person name="Choi T."/>
            <person name="Kim D."/>
            <person name="Ryu S."/>
            <person name="Kim W."/>
        </authorList>
    </citation>
    <scope>NUCLEOTIDE SEQUENCE [LARGE SCALE GENOMIC DNA]</scope>
    <source>
        <tissue evidence="2">Muscle</tissue>
    </source>
</reference>
<sequence>MTVAFSTASFFFSFYSGHYEIKRSKSSHSKLTPPIGQVSCLPLHSTTLPPHTLHRSSSPGTLSRNRPVKPQVHSTTTRGRCHPSTTLKSITKTIPIFTHSSANTTLLGGL</sequence>